<dbReference type="SUPFAM" id="SSF56112">
    <property type="entry name" value="Protein kinase-like (PK-like)"/>
    <property type="match status" value="1"/>
</dbReference>
<dbReference type="Gene3D" id="1.10.510.10">
    <property type="entry name" value="Transferase(Phosphotransferase) domain 1"/>
    <property type="match status" value="1"/>
</dbReference>
<comment type="caution">
    <text evidence="4">The sequence shown here is derived from an EMBL/GenBank/DDBJ whole genome shotgun (WGS) entry which is preliminary data.</text>
</comment>
<dbReference type="PROSITE" id="PS00107">
    <property type="entry name" value="PROTEIN_KINASE_ATP"/>
    <property type="match status" value="1"/>
</dbReference>
<dbReference type="Pfam" id="PF20713">
    <property type="entry name" value="DUF6826"/>
    <property type="match status" value="1"/>
</dbReference>
<dbReference type="PANTHER" id="PTHR44167">
    <property type="entry name" value="OVARIAN-SPECIFIC SERINE/THREONINE-PROTEIN KINASE LOK-RELATED"/>
    <property type="match status" value="1"/>
</dbReference>
<reference evidence="4" key="1">
    <citation type="submission" date="2021-06" db="EMBL/GenBank/DDBJ databases">
        <authorList>
            <person name="Kallberg Y."/>
            <person name="Tangrot J."/>
            <person name="Rosling A."/>
        </authorList>
    </citation>
    <scope>NUCLEOTIDE SEQUENCE</scope>
    <source>
        <strain evidence="4">UK204</strain>
    </source>
</reference>
<feature type="binding site" evidence="1">
    <location>
        <position position="398"/>
    </location>
    <ligand>
        <name>ATP</name>
        <dbReference type="ChEBI" id="CHEBI:30616"/>
    </ligand>
</feature>
<keyword evidence="5" id="KW-1185">Reference proteome</keyword>
<sequence>MKQINRLRNKKAVLHAKNYDLEIEELEKKACEASSVVAVSDSREDQPSDACSAEDGDENSSLSADLEDYIKTLMGSLDDETANWGTPYENSARVVEEEANEVKESPRVQSNDDVYFDEEVDHDTAPHPNVSGSSSSENASASLLALLMNVVNANSDIMKKTSEVLIRLEKNSRLVTDDFDTGSKTCARAYQEITFERADVEFFLSKMKQGTYLSSFAGNGSVEAYLRNNPVPTETEDEVQNWFNDLMPELPKFNKKFIVEDTHVNPYLDGFKPDLSVFLEDDARNKTYIPMFVQTLLEPLREHFALFLSDGFRFYVMIYERNTKRYRDFTTNFRTGLRLFYVLLQYDSSYTRMARPRNIRFYTTPVQYTNIHPMEFLGLGSTSTVYKINYNNTQVALKHSQSVDLYREAQILQFLNENNIQNIPNYITHDNHSIIIFPLLRLLRRIHSLKVFHRDIRPENILLDTVNNSLILADWGSSIRNPPNDQVPYEGTISFASPDILNNDLGFHQPKATDDLHSFVRSMYALHNLLKVLTINPNETLVSKAQIIRRFWGDNVNVKLDGVL</sequence>
<dbReference type="AlphaFoldDB" id="A0A9N9EEU3"/>
<gene>
    <name evidence="4" type="ORF">FCALED_LOCUS12062</name>
</gene>
<dbReference type="InterPro" id="IPR017441">
    <property type="entry name" value="Protein_kinase_ATP_BS"/>
</dbReference>
<dbReference type="Pfam" id="PF00069">
    <property type="entry name" value="Pkinase"/>
    <property type="match status" value="1"/>
</dbReference>
<keyword evidence="1" id="KW-0067">ATP-binding</keyword>
<dbReference type="GO" id="GO:0005634">
    <property type="term" value="C:nucleus"/>
    <property type="evidence" value="ECO:0007669"/>
    <property type="project" value="TreeGrafter"/>
</dbReference>
<dbReference type="OrthoDB" id="2410500at2759"/>
<organism evidence="4 5">
    <name type="scientific">Funneliformis caledonium</name>
    <dbReference type="NCBI Taxonomy" id="1117310"/>
    <lineage>
        <taxon>Eukaryota</taxon>
        <taxon>Fungi</taxon>
        <taxon>Fungi incertae sedis</taxon>
        <taxon>Mucoromycota</taxon>
        <taxon>Glomeromycotina</taxon>
        <taxon>Glomeromycetes</taxon>
        <taxon>Glomerales</taxon>
        <taxon>Glomeraceae</taxon>
        <taxon>Funneliformis</taxon>
    </lineage>
</organism>
<evidence type="ECO:0000259" key="3">
    <source>
        <dbReference type="PROSITE" id="PS50011"/>
    </source>
</evidence>
<dbReference type="GO" id="GO:0005524">
    <property type="term" value="F:ATP binding"/>
    <property type="evidence" value="ECO:0007669"/>
    <property type="project" value="UniProtKB-UniRule"/>
</dbReference>
<dbReference type="PANTHER" id="PTHR44167:SF24">
    <property type="entry name" value="SERINE_THREONINE-PROTEIN KINASE CHK2"/>
    <property type="match status" value="1"/>
</dbReference>
<evidence type="ECO:0000256" key="2">
    <source>
        <dbReference type="SAM" id="MobiDB-lite"/>
    </source>
</evidence>
<evidence type="ECO:0000313" key="5">
    <source>
        <dbReference type="Proteomes" id="UP000789570"/>
    </source>
</evidence>
<dbReference type="PROSITE" id="PS50011">
    <property type="entry name" value="PROTEIN_KINASE_DOM"/>
    <property type="match status" value="1"/>
</dbReference>
<accession>A0A9N9EEU3</accession>
<dbReference type="PROSITE" id="PS00109">
    <property type="entry name" value="PROTEIN_KINASE_TYR"/>
    <property type="match status" value="1"/>
</dbReference>
<name>A0A9N9EEU3_9GLOM</name>
<feature type="region of interest" description="Disordered" evidence="2">
    <location>
        <begin position="36"/>
        <end position="61"/>
    </location>
</feature>
<dbReference type="GO" id="GO:0044773">
    <property type="term" value="P:mitotic DNA damage checkpoint signaling"/>
    <property type="evidence" value="ECO:0007669"/>
    <property type="project" value="TreeGrafter"/>
</dbReference>
<feature type="domain" description="Protein kinase" evidence="3">
    <location>
        <begin position="304"/>
        <end position="564"/>
    </location>
</feature>
<dbReference type="InterPro" id="IPR008266">
    <property type="entry name" value="Tyr_kinase_AS"/>
</dbReference>
<proteinExistence type="predicted"/>
<dbReference type="GO" id="GO:0004674">
    <property type="term" value="F:protein serine/threonine kinase activity"/>
    <property type="evidence" value="ECO:0007669"/>
    <property type="project" value="TreeGrafter"/>
</dbReference>
<dbReference type="Proteomes" id="UP000789570">
    <property type="component" value="Unassembled WGS sequence"/>
</dbReference>
<keyword evidence="1" id="KW-0547">Nucleotide-binding</keyword>
<dbReference type="InterPro" id="IPR000719">
    <property type="entry name" value="Prot_kinase_dom"/>
</dbReference>
<dbReference type="SMART" id="SM00220">
    <property type="entry name" value="S_TKc"/>
    <property type="match status" value="1"/>
</dbReference>
<evidence type="ECO:0000256" key="1">
    <source>
        <dbReference type="PROSITE-ProRule" id="PRU10141"/>
    </source>
</evidence>
<protein>
    <submittedName>
        <fullName evidence="4">8981_t:CDS:1</fullName>
    </submittedName>
</protein>
<evidence type="ECO:0000313" key="4">
    <source>
        <dbReference type="EMBL" id="CAG8671873.1"/>
    </source>
</evidence>
<dbReference type="EMBL" id="CAJVPQ010005547">
    <property type="protein sequence ID" value="CAG8671873.1"/>
    <property type="molecule type" value="Genomic_DNA"/>
</dbReference>
<dbReference type="InterPro" id="IPR011009">
    <property type="entry name" value="Kinase-like_dom_sf"/>
</dbReference>
<dbReference type="InterPro" id="IPR049229">
    <property type="entry name" value="DUF6826"/>
</dbReference>